<dbReference type="InterPro" id="IPR052538">
    <property type="entry name" value="Flavonoid_dioxygenase-like"/>
</dbReference>
<evidence type="ECO:0000259" key="1">
    <source>
        <dbReference type="Pfam" id="PF02915"/>
    </source>
</evidence>
<dbReference type="Gene3D" id="1.20.1260.10">
    <property type="match status" value="1"/>
</dbReference>
<dbReference type="SUPFAM" id="SSF51182">
    <property type="entry name" value="RmlC-like cupins"/>
    <property type="match status" value="1"/>
</dbReference>
<dbReference type="GO" id="GO:0016491">
    <property type="term" value="F:oxidoreductase activity"/>
    <property type="evidence" value="ECO:0007669"/>
    <property type="project" value="InterPro"/>
</dbReference>
<feature type="domain" description="Cupin type-2" evidence="2">
    <location>
        <begin position="200"/>
        <end position="275"/>
    </location>
</feature>
<gene>
    <name evidence="3" type="ORF">D7Z54_26515</name>
</gene>
<dbReference type="EMBL" id="RBVX01000038">
    <property type="protein sequence ID" value="RSL30393.1"/>
    <property type="molecule type" value="Genomic_DNA"/>
</dbReference>
<evidence type="ECO:0000313" key="4">
    <source>
        <dbReference type="Proteomes" id="UP000275076"/>
    </source>
</evidence>
<feature type="domain" description="Rubrerythrin diiron-binding" evidence="1">
    <location>
        <begin position="37"/>
        <end position="152"/>
    </location>
</feature>
<dbReference type="Proteomes" id="UP000275076">
    <property type="component" value="Unassembled WGS sequence"/>
</dbReference>
<accession>A0A3R9P4Y7</accession>
<sequence length="300" mass="34399">MYYVPNMNPYPYYVNAPMYAPIVLARNNQHVVESILAGIKGEAEAIDFYRRLADAAPNEEHKNDILRALEDEKVHLQQFTDLYISLTGRQPVYDIDTMTFNTYNEGLQKAYEAELKDYEEYRQSYAYTQHTPFRDVFLKAGTDEIEHAERFHFLSSNEKNNVELKDYGAEPFVVNIDEATKQNDTFRTALWTGENLQVTLMSIGVGEDIGLEVHPTVDQFLRIEQGQGLVQMGDSEDQLDFEKNVSDDYAIMVPAGKWHNLTNTGRKPLKLYTIYAPPEHPFGTVHETKADAMAAEENNH</sequence>
<dbReference type="CDD" id="cd02223">
    <property type="entry name" value="cupin_Bh2720-like"/>
    <property type="match status" value="1"/>
</dbReference>
<dbReference type="PANTHER" id="PTHR43346">
    <property type="entry name" value="LIGAND BINDING DOMAIN PROTEIN, PUTATIVE (AFU_ORTHOLOGUE AFUA_6G14370)-RELATED"/>
    <property type="match status" value="1"/>
</dbReference>
<dbReference type="CDD" id="cd00657">
    <property type="entry name" value="Ferritin_like"/>
    <property type="match status" value="1"/>
</dbReference>
<comment type="caution">
    <text evidence="3">The sequence shown here is derived from an EMBL/GenBank/DDBJ whole genome shotgun (WGS) entry which is preliminary data.</text>
</comment>
<dbReference type="InterPro" id="IPR014710">
    <property type="entry name" value="RmlC-like_jellyroll"/>
</dbReference>
<dbReference type="InterPro" id="IPR012347">
    <property type="entry name" value="Ferritin-like"/>
</dbReference>
<protein>
    <submittedName>
        <fullName evidence="3">Cupin domain-containing protein</fullName>
    </submittedName>
</protein>
<organism evidence="3 4">
    <name type="scientific">Salibacterium salarium</name>
    <dbReference type="NCBI Taxonomy" id="284579"/>
    <lineage>
        <taxon>Bacteria</taxon>
        <taxon>Bacillati</taxon>
        <taxon>Bacillota</taxon>
        <taxon>Bacilli</taxon>
        <taxon>Bacillales</taxon>
        <taxon>Bacillaceae</taxon>
    </lineage>
</organism>
<dbReference type="SUPFAM" id="SSF47240">
    <property type="entry name" value="Ferritin-like"/>
    <property type="match status" value="1"/>
</dbReference>
<dbReference type="RefSeq" id="WP_125560811.1">
    <property type="nucleotide sequence ID" value="NZ_RBVX01000038.1"/>
</dbReference>
<evidence type="ECO:0000259" key="2">
    <source>
        <dbReference type="Pfam" id="PF07883"/>
    </source>
</evidence>
<dbReference type="OrthoDB" id="3231985at2"/>
<reference evidence="3 4" key="1">
    <citation type="submission" date="2018-10" db="EMBL/GenBank/DDBJ databases">
        <title>Draft genome sequence of Bacillus salarius IM0101, isolated from a hypersaline soil in Inner Mongolia, China.</title>
        <authorList>
            <person name="Yamprayoonswat W."/>
            <person name="Boonvisut S."/>
            <person name="Jumpathong W."/>
            <person name="Sittihan S."/>
            <person name="Ruangsuj P."/>
            <person name="Wanthongcharoen S."/>
            <person name="Thongpramul N."/>
            <person name="Pimmason S."/>
            <person name="Yu B."/>
            <person name="Yasawong M."/>
        </authorList>
    </citation>
    <scope>NUCLEOTIDE SEQUENCE [LARGE SCALE GENOMIC DNA]</scope>
    <source>
        <strain evidence="3 4">IM0101</strain>
    </source>
</reference>
<dbReference type="AlphaFoldDB" id="A0A3R9P4Y7"/>
<name>A0A3R9P4Y7_9BACI</name>
<dbReference type="Pfam" id="PF07883">
    <property type="entry name" value="Cupin_2"/>
    <property type="match status" value="1"/>
</dbReference>
<dbReference type="InterPro" id="IPR009078">
    <property type="entry name" value="Ferritin-like_SF"/>
</dbReference>
<dbReference type="InterPro" id="IPR013096">
    <property type="entry name" value="Cupin_2"/>
</dbReference>
<evidence type="ECO:0000313" key="3">
    <source>
        <dbReference type="EMBL" id="RSL30393.1"/>
    </source>
</evidence>
<proteinExistence type="predicted"/>
<dbReference type="InterPro" id="IPR003251">
    <property type="entry name" value="Rr_diiron-bd_dom"/>
</dbReference>
<dbReference type="Pfam" id="PF02915">
    <property type="entry name" value="Rubrerythrin"/>
    <property type="match status" value="1"/>
</dbReference>
<dbReference type="GO" id="GO:0046872">
    <property type="term" value="F:metal ion binding"/>
    <property type="evidence" value="ECO:0007669"/>
    <property type="project" value="InterPro"/>
</dbReference>
<keyword evidence="4" id="KW-1185">Reference proteome</keyword>
<dbReference type="InterPro" id="IPR011051">
    <property type="entry name" value="RmlC_Cupin_sf"/>
</dbReference>
<dbReference type="Gene3D" id="2.60.120.10">
    <property type="entry name" value="Jelly Rolls"/>
    <property type="match status" value="1"/>
</dbReference>
<dbReference type="PANTHER" id="PTHR43346:SF1">
    <property type="entry name" value="QUERCETIN 2,3-DIOXYGENASE-RELATED"/>
    <property type="match status" value="1"/>
</dbReference>